<dbReference type="AlphaFoldDB" id="A0A9P6CWH9"/>
<evidence type="ECO:0000313" key="3">
    <source>
        <dbReference type="Proteomes" id="UP000807469"/>
    </source>
</evidence>
<keyword evidence="3" id="KW-1185">Reference proteome</keyword>
<feature type="region of interest" description="Disordered" evidence="1">
    <location>
        <begin position="1081"/>
        <end position="1100"/>
    </location>
</feature>
<name>A0A9P6CWH9_9AGAR</name>
<accession>A0A9P6CWH9</accession>
<dbReference type="EMBL" id="MU155173">
    <property type="protein sequence ID" value="KAF9481882.1"/>
    <property type="molecule type" value="Genomic_DNA"/>
</dbReference>
<evidence type="ECO:0000256" key="1">
    <source>
        <dbReference type="SAM" id="MobiDB-lite"/>
    </source>
</evidence>
<dbReference type="OrthoDB" id="2011702at2759"/>
<reference evidence="2" key="1">
    <citation type="submission" date="2020-11" db="EMBL/GenBank/DDBJ databases">
        <authorList>
            <consortium name="DOE Joint Genome Institute"/>
            <person name="Ahrendt S."/>
            <person name="Riley R."/>
            <person name="Andreopoulos W."/>
            <person name="Labutti K."/>
            <person name="Pangilinan J."/>
            <person name="Ruiz-Duenas F.J."/>
            <person name="Barrasa J.M."/>
            <person name="Sanchez-Garcia M."/>
            <person name="Camarero S."/>
            <person name="Miyauchi S."/>
            <person name="Serrano A."/>
            <person name="Linde D."/>
            <person name="Babiker R."/>
            <person name="Drula E."/>
            <person name="Ayuso-Fernandez I."/>
            <person name="Pacheco R."/>
            <person name="Padilla G."/>
            <person name="Ferreira P."/>
            <person name="Barriuso J."/>
            <person name="Kellner H."/>
            <person name="Castanera R."/>
            <person name="Alfaro M."/>
            <person name="Ramirez L."/>
            <person name="Pisabarro A.G."/>
            <person name="Kuo A."/>
            <person name="Tritt A."/>
            <person name="Lipzen A."/>
            <person name="He G."/>
            <person name="Yan M."/>
            <person name="Ng V."/>
            <person name="Cullen D."/>
            <person name="Martin F."/>
            <person name="Rosso M.-N."/>
            <person name="Henrissat B."/>
            <person name="Hibbett D."/>
            <person name="Martinez A.T."/>
            <person name="Grigoriev I.V."/>
        </authorList>
    </citation>
    <scope>NUCLEOTIDE SEQUENCE</scope>
    <source>
        <strain evidence="2">CIRM-BRFM 674</strain>
    </source>
</reference>
<gene>
    <name evidence="2" type="ORF">BDN70DRAFT_802571</name>
</gene>
<feature type="region of interest" description="Disordered" evidence="1">
    <location>
        <begin position="1136"/>
        <end position="1155"/>
    </location>
</feature>
<comment type="caution">
    <text evidence="2">The sequence shown here is derived from an EMBL/GenBank/DDBJ whole genome shotgun (WGS) entry which is preliminary data.</text>
</comment>
<protein>
    <recommendedName>
        <fullName evidence="4">Virilizer N-terminal domain-containing protein</fullName>
    </recommendedName>
</protein>
<evidence type="ECO:0000313" key="2">
    <source>
        <dbReference type="EMBL" id="KAF9481882.1"/>
    </source>
</evidence>
<sequence length="1155" mass="128471">MGLLGWEVLRPHNTLAAVLYPAPVRVSSIRVFPTGAQPFSQSPDTVAITEPPAFFVDVLFNATIQPTSSQDSQEKRAAKNALAATKIAYAGESTEFTVDMGLDYATRLIIFRGDFEVISVAIYGEVVAELPPVQIYETRPLPVPRPTSISPGADVANSKKPTQLAEDLLSLLPSPPTLALVSRLIFSLKPEDEDWDEPDFPYLYSDLDDDEVSNLESLVHSVTRPIRDDIPPETLARFATKMHDYLGLDPLDDAYYTAKLLVKTSSQQTRISRSILQHLDLPQVFNDRTLEESTVYLLLDAAANIEIARYFFEDDAFFNTLKDMQTSPKTDKLVAKGLKRLIARIYGWQSFEHALTNPTGDFDTSAAFLKDIAAGEHSLGCWLECMLIHENLTSKLAETPGPSQSRSPPLLLQERHPPVSHSQFIAFVKALLGISAVLAALSWSDSIGNNACRERSLGLLVLWQGIDGYREVLNHCLLLRQLTKRLGWNKTDETPSKSGLFAERLLVGLAKDPQSMLREHVVETVLSLEPPFSFIEAEEVLEIGKLARVARDGLPSAVEELTYTSVRPFSLRRLRVLRVSMAIVTEELAYDDGELHVVSNFWNEKTQGIVPTLVSILVDISDDLNHHFTLDPIPRMNQPLSDLLFRTSDDLLHLLTRFISSLPLTGRDLRHLSTAIADIYTCSRIACERFTSSSDVYLAALNIRQTCPEVLRPLVDSPCQTESDILSSQIILRTLFNHASYSSNRDPVIHTLQAYDLIDTLLPRPPPPSKTNGETEQTSSYWPTMVFPKILPDLRSFWALLDAETRAQFIERLEELDNGGTNVGEWLLLEEMKSLSSVLFDISGDAPFRMTDERSVNLYRISNSIAFFEYLITSSTMATWTLSALSSNTELSNLLDSCLSLLLETALHSTPLTQVIRQLAKHASDFSPDIRFHILLLTLRNGQMDPSVIDALDYVPSILRSLPPSTISSELLRSEVGRVLAAYSEHAPSLKADNSEMLLSTLEWLVAQPDSKLTTLAGITLESFRYLCGMLAASLPAERQERLTKVEGKFGMDEDQDIAYRPNELPETLALPLQSIQNLLNPTPVSEPSTPKRGTKTPDILGVVISPPNAILRSPAATGLTKTYANNDFRQLRQTTSTRLNTSRLPSTHGQFLPP</sequence>
<dbReference type="Proteomes" id="UP000807469">
    <property type="component" value="Unassembled WGS sequence"/>
</dbReference>
<organism evidence="2 3">
    <name type="scientific">Pholiota conissans</name>
    <dbReference type="NCBI Taxonomy" id="109636"/>
    <lineage>
        <taxon>Eukaryota</taxon>
        <taxon>Fungi</taxon>
        <taxon>Dikarya</taxon>
        <taxon>Basidiomycota</taxon>
        <taxon>Agaricomycotina</taxon>
        <taxon>Agaricomycetes</taxon>
        <taxon>Agaricomycetidae</taxon>
        <taxon>Agaricales</taxon>
        <taxon>Agaricineae</taxon>
        <taxon>Strophariaceae</taxon>
        <taxon>Pholiota</taxon>
    </lineage>
</organism>
<evidence type="ECO:0008006" key="4">
    <source>
        <dbReference type="Google" id="ProtNLM"/>
    </source>
</evidence>
<proteinExistence type="predicted"/>